<keyword evidence="2" id="KW-0812">Transmembrane</keyword>
<accession>A0ABP4VZX5</accession>
<evidence type="ECO:0000256" key="1">
    <source>
        <dbReference type="SAM" id="Coils"/>
    </source>
</evidence>
<comment type="caution">
    <text evidence="3">The sequence shown here is derived from an EMBL/GenBank/DDBJ whole genome shotgun (WGS) entry which is preliminary data.</text>
</comment>
<protein>
    <submittedName>
        <fullName evidence="3">Uncharacterized protein</fullName>
    </submittedName>
</protein>
<sequence length="115" mass="13358">MSKERAQRRAVREAEEALRKAKRARQVARRARWRPMRRALAPRTLYRRIVPDRRTGRLLPRRNSGERLVITTMTVVALAAVWLLLDSWPVRIGLTVLAIVAVPVLVVVAFDRRTR</sequence>
<organism evidence="3 4">
    <name type="scientific">Luedemannella helvata</name>
    <dbReference type="NCBI Taxonomy" id="349315"/>
    <lineage>
        <taxon>Bacteria</taxon>
        <taxon>Bacillati</taxon>
        <taxon>Actinomycetota</taxon>
        <taxon>Actinomycetes</taxon>
        <taxon>Micromonosporales</taxon>
        <taxon>Micromonosporaceae</taxon>
        <taxon>Luedemannella</taxon>
    </lineage>
</organism>
<feature type="transmembrane region" description="Helical" evidence="2">
    <location>
        <begin position="91"/>
        <end position="110"/>
    </location>
</feature>
<dbReference type="Proteomes" id="UP001500655">
    <property type="component" value="Unassembled WGS sequence"/>
</dbReference>
<gene>
    <name evidence="3" type="ORF">GCM10009681_12900</name>
</gene>
<feature type="coiled-coil region" evidence="1">
    <location>
        <begin position="4"/>
        <end position="31"/>
    </location>
</feature>
<proteinExistence type="predicted"/>
<evidence type="ECO:0000313" key="4">
    <source>
        <dbReference type="Proteomes" id="UP001500655"/>
    </source>
</evidence>
<dbReference type="EMBL" id="BAAALS010000005">
    <property type="protein sequence ID" value="GAA1743502.1"/>
    <property type="molecule type" value="Genomic_DNA"/>
</dbReference>
<dbReference type="RefSeq" id="WP_344077912.1">
    <property type="nucleotide sequence ID" value="NZ_BAAALS010000005.1"/>
</dbReference>
<keyword evidence="2" id="KW-0472">Membrane</keyword>
<reference evidence="4" key="1">
    <citation type="journal article" date="2019" name="Int. J. Syst. Evol. Microbiol.">
        <title>The Global Catalogue of Microorganisms (GCM) 10K type strain sequencing project: providing services to taxonomists for standard genome sequencing and annotation.</title>
        <authorList>
            <consortium name="The Broad Institute Genomics Platform"/>
            <consortium name="The Broad Institute Genome Sequencing Center for Infectious Disease"/>
            <person name="Wu L."/>
            <person name="Ma J."/>
        </authorList>
    </citation>
    <scope>NUCLEOTIDE SEQUENCE [LARGE SCALE GENOMIC DNA]</scope>
    <source>
        <strain evidence="4">JCM 13249</strain>
    </source>
</reference>
<name>A0ABP4VZX5_9ACTN</name>
<evidence type="ECO:0000256" key="2">
    <source>
        <dbReference type="SAM" id="Phobius"/>
    </source>
</evidence>
<keyword evidence="4" id="KW-1185">Reference proteome</keyword>
<keyword evidence="2" id="KW-1133">Transmembrane helix</keyword>
<keyword evidence="1" id="KW-0175">Coiled coil</keyword>
<evidence type="ECO:0000313" key="3">
    <source>
        <dbReference type="EMBL" id="GAA1743502.1"/>
    </source>
</evidence>
<feature type="transmembrane region" description="Helical" evidence="2">
    <location>
        <begin position="67"/>
        <end position="85"/>
    </location>
</feature>